<evidence type="ECO:0000256" key="1">
    <source>
        <dbReference type="SAM" id="MobiDB-lite"/>
    </source>
</evidence>
<protein>
    <submittedName>
        <fullName evidence="2">Uncharacterized protein</fullName>
    </submittedName>
</protein>
<sequence>MTRLPPWRWMIEPEEFSLDSSHRPNSSLNAGHLSHRVPVLPVPVEGSTLRTFLGASVFGGLEATLRRDARRPLWPSALTSPSPDDQRGEFKHWRHGINSNSRGKAADHPICLHSRSSRVSVRLRTHVGRRGSYLSLLVNSLV</sequence>
<reference evidence="2 3" key="1">
    <citation type="journal article" date="2011" name="PLoS Pathog.">
        <title>Endophytic Life Strategies Decoded by Genome and Transcriptome Analyses of the Mutualistic Root Symbiont Piriformospora indica.</title>
        <authorList>
            <person name="Zuccaro A."/>
            <person name="Lahrmann U."/>
            <person name="Guldener U."/>
            <person name="Langen G."/>
            <person name="Pfiffi S."/>
            <person name="Biedenkopf D."/>
            <person name="Wong P."/>
            <person name="Samans B."/>
            <person name="Grimm C."/>
            <person name="Basiewicz M."/>
            <person name="Murat C."/>
            <person name="Martin F."/>
            <person name="Kogel K.H."/>
        </authorList>
    </citation>
    <scope>NUCLEOTIDE SEQUENCE [LARGE SCALE GENOMIC DNA]</scope>
    <source>
        <strain evidence="2 3">DSM 11827</strain>
    </source>
</reference>
<organism evidence="2 3">
    <name type="scientific">Serendipita indica (strain DSM 11827)</name>
    <name type="common">Root endophyte fungus</name>
    <name type="synonym">Piriformospora indica</name>
    <dbReference type="NCBI Taxonomy" id="1109443"/>
    <lineage>
        <taxon>Eukaryota</taxon>
        <taxon>Fungi</taxon>
        <taxon>Dikarya</taxon>
        <taxon>Basidiomycota</taxon>
        <taxon>Agaricomycotina</taxon>
        <taxon>Agaricomycetes</taxon>
        <taxon>Sebacinales</taxon>
        <taxon>Serendipitaceae</taxon>
        <taxon>Serendipita</taxon>
    </lineage>
</organism>
<dbReference type="HOGENOM" id="CLU_1816538_0_0_1"/>
<proteinExistence type="predicted"/>
<evidence type="ECO:0000313" key="2">
    <source>
        <dbReference type="EMBL" id="CCA72121.1"/>
    </source>
</evidence>
<keyword evidence="3" id="KW-1185">Reference proteome</keyword>
<gene>
    <name evidence="2" type="ORF">PIIN_06057</name>
</gene>
<name>G4TLC8_SERID</name>
<evidence type="ECO:0000313" key="3">
    <source>
        <dbReference type="Proteomes" id="UP000007148"/>
    </source>
</evidence>
<dbReference type="AlphaFoldDB" id="G4TLC8"/>
<dbReference type="Proteomes" id="UP000007148">
    <property type="component" value="Unassembled WGS sequence"/>
</dbReference>
<feature type="region of interest" description="Disordered" evidence="1">
    <location>
        <begin position="74"/>
        <end position="107"/>
    </location>
</feature>
<dbReference type="InParanoid" id="G4TLC8"/>
<dbReference type="EMBL" id="CAFZ01000148">
    <property type="protein sequence ID" value="CCA72121.1"/>
    <property type="molecule type" value="Genomic_DNA"/>
</dbReference>
<accession>G4TLC8</accession>
<comment type="caution">
    <text evidence="2">The sequence shown here is derived from an EMBL/GenBank/DDBJ whole genome shotgun (WGS) entry which is preliminary data.</text>
</comment>